<dbReference type="RefSeq" id="XP_065676769.1">
    <property type="nucleotide sequence ID" value="XM_065820697.1"/>
</dbReference>
<gene>
    <name evidence="6 7 8 9" type="primary">LOC136092447</name>
</gene>
<feature type="compositionally biased region" description="Basic and acidic residues" evidence="4">
    <location>
        <begin position="608"/>
        <end position="630"/>
    </location>
</feature>
<proteinExistence type="predicted"/>
<dbReference type="InterPro" id="IPR036770">
    <property type="entry name" value="Ankyrin_rpt-contain_sf"/>
</dbReference>
<dbReference type="PROSITE" id="PS50088">
    <property type="entry name" value="ANK_REPEAT"/>
    <property type="match status" value="2"/>
</dbReference>
<dbReference type="RefSeq" id="XP_065676771.1">
    <property type="nucleotide sequence ID" value="XM_065820699.1"/>
</dbReference>
<protein>
    <submittedName>
        <fullName evidence="6 7">Uncharacterized protein LOC136092447</fullName>
    </submittedName>
</protein>
<evidence type="ECO:0000313" key="9">
    <source>
        <dbReference type="RefSeq" id="XP_065676772.1"/>
    </source>
</evidence>
<dbReference type="RefSeq" id="XP_065676772.1">
    <property type="nucleotide sequence ID" value="XM_065820700.1"/>
</dbReference>
<feature type="repeat" description="ANK" evidence="3">
    <location>
        <begin position="718"/>
        <end position="750"/>
    </location>
</feature>
<evidence type="ECO:0000313" key="6">
    <source>
        <dbReference type="RefSeq" id="XP_065676769.1"/>
    </source>
</evidence>
<evidence type="ECO:0000256" key="2">
    <source>
        <dbReference type="ARBA" id="ARBA00023043"/>
    </source>
</evidence>
<feature type="repeat" description="ANK" evidence="3">
    <location>
        <begin position="751"/>
        <end position="783"/>
    </location>
</feature>
<dbReference type="RefSeq" id="XP_065676770.1">
    <property type="nucleotide sequence ID" value="XM_065820698.1"/>
</dbReference>
<feature type="region of interest" description="Disordered" evidence="4">
    <location>
        <begin position="41"/>
        <end position="68"/>
    </location>
</feature>
<keyword evidence="1" id="KW-0677">Repeat</keyword>
<evidence type="ECO:0000256" key="4">
    <source>
        <dbReference type="SAM" id="MobiDB-lite"/>
    </source>
</evidence>
<evidence type="ECO:0000313" key="7">
    <source>
        <dbReference type="RefSeq" id="XP_065676770.1"/>
    </source>
</evidence>
<keyword evidence="5" id="KW-1185">Reference proteome</keyword>
<dbReference type="InterPro" id="IPR051165">
    <property type="entry name" value="Multifunctional_ANK_Repeat"/>
</dbReference>
<organism evidence="5 9">
    <name type="scientific">Hydra vulgaris</name>
    <name type="common">Hydra</name>
    <name type="synonym">Hydra attenuata</name>
    <dbReference type="NCBI Taxonomy" id="6087"/>
    <lineage>
        <taxon>Eukaryota</taxon>
        <taxon>Metazoa</taxon>
        <taxon>Cnidaria</taxon>
        <taxon>Hydrozoa</taxon>
        <taxon>Hydroidolina</taxon>
        <taxon>Anthoathecata</taxon>
        <taxon>Aplanulata</taxon>
        <taxon>Hydridae</taxon>
        <taxon>Hydra</taxon>
    </lineage>
</organism>
<dbReference type="SUPFAM" id="SSF48403">
    <property type="entry name" value="Ankyrin repeat"/>
    <property type="match status" value="1"/>
</dbReference>
<dbReference type="Pfam" id="PF13637">
    <property type="entry name" value="Ank_4"/>
    <property type="match status" value="1"/>
</dbReference>
<dbReference type="PROSITE" id="PS50297">
    <property type="entry name" value="ANK_REP_REGION"/>
    <property type="match status" value="2"/>
</dbReference>
<feature type="compositionally biased region" description="Basic and acidic residues" evidence="4">
    <location>
        <begin position="41"/>
        <end position="58"/>
    </location>
</feature>
<evidence type="ECO:0000313" key="8">
    <source>
        <dbReference type="RefSeq" id="XP_065676771.1"/>
    </source>
</evidence>
<evidence type="ECO:0000256" key="3">
    <source>
        <dbReference type="PROSITE-ProRule" id="PRU00023"/>
    </source>
</evidence>
<dbReference type="InterPro" id="IPR002110">
    <property type="entry name" value="Ankyrin_rpt"/>
</dbReference>
<dbReference type="Proteomes" id="UP001652625">
    <property type="component" value="Chromosome 15"/>
</dbReference>
<dbReference type="PANTHER" id="PTHR24123:SF33">
    <property type="entry name" value="PROTEIN HOS4"/>
    <property type="match status" value="1"/>
</dbReference>
<dbReference type="Gene3D" id="1.25.40.20">
    <property type="entry name" value="Ankyrin repeat-containing domain"/>
    <property type="match status" value="1"/>
</dbReference>
<name>A0ABM4DQC0_HYDVU</name>
<dbReference type="GeneID" id="136092447"/>
<feature type="region of interest" description="Disordered" evidence="4">
    <location>
        <begin position="605"/>
        <end position="630"/>
    </location>
</feature>
<evidence type="ECO:0000256" key="1">
    <source>
        <dbReference type="ARBA" id="ARBA00022737"/>
    </source>
</evidence>
<keyword evidence="2 3" id="KW-0040">ANK repeat</keyword>
<dbReference type="SMART" id="SM00248">
    <property type="entry name" value="ANK"/>
    <property type="match status" value="2"/>
</dbReference>
<evidence type="ECO:0000313" key="5">
    <source>
        <dbReference type="Proteomes" id="UP001652625"/>
    </source>
</evidence>
<feature type="region of interest" description="Disordered" evidence="4">
    <location>
        <begin position="469"/>
        <end position="489"/>
    </location>
</feature>
<accession>A0ABM4DQC0</accession>
<sequence>MVHTKSLKSIKNNKLHLKIIAWENRHKELGNELGNELGLKKLERNHSNNKEEEKKASDVRSLSKNPVKLYKASNNGSIKFKNNEKHLEPSELIKQKETHKSRCKEFFYNELYRRPISETSDDVFEWNENGSGKNQNNKINNDSDKYLKTGVKENGSVKYKNIGVKEYDSVKYINTGIKVKSLNVAENDKSLLKTDTSKLSTMSHADDSYLETKCFIYDNISSDFLMENMRAATISCIERRTRSHTVDNHSDTSSSTKIIKKPFYFKNQFRSSSYSESDRRRISSNNKNKWTICQDESIYLPCESDYLQKFSSEETSTRLSVPLKKQQTFYQECSEVATSSLRSLSITESDSQHYRPQLGNLTVIRRCSAPALLSADKFLTTKSQTPSVESVKSNNRRKNYYVDEQNNKIFYELQKSNIDEENHFKVIQDNIQLPLFNKCELDNNSLKKNVNSVFNKNFLNDKDKLMEDIPKSKRKLSQQKDYFDKQVSSIETTPHHRTRKFSLPEISYNSSLKKDDDDDDDETHVNFSSKAKKKLFNDFLTFKRKSADDSHLVKKKSFDDYYMSKINDFKKNSEANSRKYSYDSRTPEAERRISLSESFKSAMFRRTGLQEERKTSHDENNNEKRVRKDSIKRLKKEKKLASVENNICTNSCKNLLPVNCVEVKPKRNATLKSHDKFSDEINQNLNLSNINKIQNNNNFYSCMIPPFETWSNKKIKQDSLPLLHIAASEGNLDLLNTLHNIGVDINELDDSGWPALHYAVCSGNFEAAQMLIEYGASIKDYSLKVTNSYCATVRNCIQTAHIEMTL</sequence>
<dbReference type="PANTHER" id="PTHR24123">
    <property type="entry name" value="ANKYRIN REPEAT-CONTAINING"/>
    <property type="match status" value="1"/>
</dbReference>
<reference evidence="6 7" key="1">
    <citation type="submission" date="2025-05" db="UniProtKB">
        <authorList>
            <consortium name="RefSeq"/>
        </authorList>
    </citation>
    <scope>IDENTIFICATION</scope>
</reference>